<organism evidence="1 2">
    <name type="scientific">Methylomonas paludis</name>
    <dbReference type="NCBI Taxonomy" id="1173101"/>
    <lineage>
        <taxon>Bacteria</taxon>
        <taxon>Pseudomonadati</taxon>
        <taxon>Pseudomonadota</taxon>
        <taxon>Gammaproteobacteria</taxon>
        <taxon>Methylococcales</taxon>
        <taxon>Methylococcaceae</taxon>
        <taxon>Methylomonas</taxon>
    </lineage>
</organism>
<keyword evidence="2" id="KW-1185">Reference proteome</keyword>
<reference evidence="1" key="1">
    <citation type="submission" date="2021-04" db="EMBL/GenBank/DDBJ databases">
        <title>Draft genome sequence data of methanotrophic Methylovulum sp. strain S1L and Methylomonas sp. strain S2AM isolated from boreal lake water columns.</title>
        <authorList>
            <person name="Rissanen A.J."/>
            <person name="Mangayil R."/>
            <person name="Svenning M.M."/>
            <person name="Khanongnuch R."/>
        </authorList>
    </citation>
    <scope>NUCLEOTIDE SEQUENCE</scope>
    <source>
        <strain evidence="1">S2AM</strain>
    </source>
</reference>
<dbReference type="RefSeq" id="WP_215581959.1">
    <property type="nucleotide sequence ID" value="NZ_CP073754.1"/>
</dbReference>
<gene>
    <name evidence="1" type="primary">casB</name>
    <name evidence="1" type="ORF">KEF85_15000</name>
</gene>
<evidence type="ECO:0000313" key="1">
    <source>
        <dbReference type="EMBL" id="QWF70613.1"/>
    </source>
</evidence>
<dbReference type="AlphaFoldDB" id="A0A975MMI8"/>
<sequence length="177" mass="21162">MTEKKPPILFQEEHPASVALLECWGNLLQYKGDRAELRRCKNLHELQKTSAYQRNYWKLINEFKNAKEIPNGEQIAIIIALSAYINDNKTVYEEDGEKKTDFFGYQISRGEKPKLSEIRFRRLLKINDREKLFRYLIQVIRLLEKKVNLLDLLRIAFFWGDKIKIELAYKYYEKANL</sequence>
<evidence type="ECO:0000313" key="2">
    <source>
        <dbReference type="Proteomes" id="UP000676649"/>
    </source>
</evidence>
<dbReference type="Gene3D" id="1.10.520.40">
    <property type="entry name" value="CRISPR-associated protein Cse2"/>
    <property type="match status" value="1"/>
</dbReference>
<dbReference type="Pfam" id="PF09485">
    <property type="entry name" value="CRISPR_Cse2"/>
    <property type="match status" value="1"/>
</dbReference>
<dbReference type="KEGG" id="mpad:KEF85_15000"/>
<dbReference type="Proteomes" id="UP000676649">
    <property type="component" value="Chromosome"/>
</dbReference>
<dbReference type="InterPro" id="IPR038287">
    <property type="entry name" value="Cse2_sf"/>
</dbReference>
<dbReference type="InterPro" id="IPR013382">
    <property type="entry name" value="CRISPR-assoc_prot_Cse2"/>
</dbReference>
<proteinExistence type="predicted"/>
<accession>A0A975MMI8</accession>
<dbReference type="EMBL" id="CP073754">
    <property type="protein sequence ID" value="QWF70613.1"/>
    <property type="molecule type" value="Genomic_DNA"/>
</dbReference>
<name>A0A975MMI8_9GAMM</name>
<dbReference type="NCBIfam" id="TIGR02548">
    <property type="entry name" value="casB_cse2"/>
    <property type="match status" value="1"/>
</dbReference>
<protein>
    <submittedName>
        <fullName evidence="1">Type I-E CRISPR-associated protein Cse2/CasB</fullName>
    </submittedName>
</protein>
<dbReference type="CDD" id="cd09731">
    <property type="entry name" value="Cse2_I-E"/>
    <property type="match status" value="1"/>
</dbReference>